<organism evidence="2 3">
    <name type="scientific">Periplaneta americana</name>
    <name type="common">American cockroach</name>
    <name type="synonym">Blatta americana</name>
    <dbReference type="NCBI Taxonomy" id="6978"/>
    <lineage>
        <taxon>Eukaryota</taxon>
        <taxon>Metazoa</taxon>
        <taxon>Ecdysozoa</taxon>
        <taxon>Arthropoda</taxon>
        <taxon>Hexapoda</taxon>
        <taxon>Insecta</taxon>
        <taxon>Pterygota</taxon>
        <taxon>Neoptera</taxon>
        <taxon>Polyneoptera</taxon>
        <taxon>Dictyoptera</taxon>
        <taxon>Blattodea</taxon>
        <taxon>Blattoidea</taxon>
        <taxon>Blattidae</taxon>
        <taxon>Blattinae</taxon>
        <taxon>Periplaneta</taxon>
    </lineage>
</organism>
<name>A0ABQ8RZ82_PERAM</name>
<evidence type="ECO:0000256" key="1">
    <source>
        <dbReference type="SAM" id="MobiDB-lite"/>
    </source>
</evidence>
<accession>A0ABQ8RZ82</accession>
<sequence>MAGLCEGGNEPPGSLKGISYPSPPSSRRILMLVGEPVSTNETGGCTGRVTHAREIPVEVPDKEAAYQNTN</sequence>
<dbReference type="Proteomes" id="UP001148838">
    <property type="component" value="Unassembled WGS sequence"/>
</dbReference>
<keyword evidence="3" id="KW-1185">Reference proteome</keyword>
<dbReference type="EMBL" id="JAJSOF020000039">
    <property type="protein sequence ID" value="KAJ4426985.1"/>
    <property type="molecule type" value="Genomic_DNA"/>
</dbReference>
<evidence type="ECO:0000313" key="3">
    <source>
        <dbReference type="Proteomes" id="UP001148838"/>
    </source>
</evidence>
<evidence type="ECO:0000313" key="2">
    <source>
        <dbReference type="EMBL" id="KAJ4426985.1"/>
    </source>
</evidence>
<protein>
    <submittedName>
        <fullName evidence="2">Uncharacterized protein</fullName>
    </submittedName>
</protein>
<proteinExistence type="predicted"/>
<gene>
    <name evidence="2" type="ORF">ANN_26784</name>
</gene>
<comment type="caution">
    <text evidence="2">The sequence shown here is derived from an EMBL/GenBank/DDBJ whole genome shotgun (WGS) entry which is preliminary data.</text>
</comment>
<feature type="region of interest" description="Disordered" evidence="1">
    <location>
        <begin position="1"/>
        <end position="70"/>
    </location>
</feature>
<feature type="compositionally biased region" description="Basic and acidic residues" evidence="1">
    <location>
        <begin position="51"/>
        <end position="64"/>
    </location>
</feature>
<reference evidence="2 3" key="1">
    <citation type="journal article" date="2022" name="Allergy">
        <title>Genome assembly and annotation of Periplaneta americana reveal a comprehensive cockroach allergen profile.</title>
        <authorList>
            <person name="Wang L."/>
            <person name="Xiong Q."/>
            <person name="Saelim N."/>
            <person name="Wang L."/>
            <person name="Nong W."/>
            <person name="Wan A.T."/>
            <person name="Shi M."/>
            <person name="Liu X."/>
            <person name="Cao Q."/>
            <person name="Hui J.H.L."/>
            <person name="Sookrung N."/>
            <person name="Leung T.F."/>
            <person name="Tungtrongchitr A."/>
            <person name="Tsui S.K.W."/>
        </authorList>
    </citation>
    <scope>NUCLEOTIDE SEQUENCE [LARGE SCALE GENOMIC DNA]</scope>
    <source>
        <strain evidence="2">PWHHKU_190912</strain>
    </source>
</reference>